<reference evidence="4 5" key="1">
    <citation type="submission" date="2020-09" db="EMBL/GenBank/DDBJ databases">
        <title>Bacillus nautilus sp. nov., Chryseoglobus crepusculi sp. nov, and Psychrobacter noctis sp. nov., isolated from deep-sea sponges from the equatorial Atlantic.</title>
        <authorList>
            <person name="Stennett H.L."/>
            <person name="Williams S.E."/>
        </authorList>
    </citation>
    <scope>NUCLEOTIDE SEQUENCE [LARGE SCALE GENOMIC DNA]</scope>
    <source>
        <strain evidence="4 5">28M-24</strain>
    </source>
</reference>
<name>A0ABR8LW26_9FLAO</name>
<dbReference type="EMBL" id="JACXXH010000005">
    <property type="protein sequence ID" value="MBD3863906.1"/>
    <property type="molecule type" value="Genomic_DNA"/>
</dbReference>
<evidence type="ECO:0000313" key="4">
    <source>
        <dbReference type="EMBL" id="MBD3863906.1"/>
    </source>
</evidence>
<dbReference type="Pfam" id="PF18962">
    <property type="entry name" value="Por_Secre_tail"/>
    <property type="match status" value="1"/>
</dbReference>
<organism evidence="4 5">
    <name type="scientific">Olleya marilimosa</name>
    <dbReference type="NCBI Taxonomy" id="272164"/>
    <lineage>
        <taxon>Bacteria</taxon>
        <taxon>Pseudomonadati</taxon>
        <taxon>Bacteroidota</taxon>
        <taxon>Flavobacteriia</taxon>
        <taxon>Flavobacteriales</taxon>
        <taxon>Flavobacteriaceae</taxon>
    </lineage>
</organism>
<dbReference type="InterPro" id="IPR026444">
    <property type="entry name" value="Secre_tail"/>
</dbReference>
<accession>A0ABR8LW26</accession>
<comment type="caution">
    <text evidence="4">The sequence shown here is derived from an EMBL/GenBank/DDBJ whole genome shotgun (WGS) entry which is preliminary data.</text>
</comment>
<dbReference type="Proteomes" id="UP000627521">
    <property type="component" value="Unassembled WGS sequence"/>
</dbReference>
<feature type="domain" description="Secretion system C-terminal sorting" evidence="3">
    <location>
        <begin position="529"/>
        <end position="595"/>
    </location>
</feature>
<evidence type="ECO:0000256" key="2">
    <source>
        <dbReference type="SAM" id="SignalP"/>
    </source>
</evidence>
<evidence type="ECO:0000313" key="5">
    <source>
        <dbReference type="Proteomes" id="UP000627521"/>
    </source>
</evidence>
<evidence type="ECO:0000259" key="3">
    <source>
        <dbReference type="Pfam" id="PF18962"/>
    </source>
</evidence>
<gene>
    <name evidence="4" type="ORF">IEG06_10625</name>
</gene>
<protein>
    <submittedName>
        <fullName evidence="4">T9SS type A sorting domain-containing protein</fullName>
    </submittedName>
</protein>
<sequence>MKPTFYLLILILICQQSFAQITVRNDAYIFGNDVVIYVEDDINLKEANTNLYLRNEAQIIQGAGNTGNSGLGRLSVYQEGTVNNYAYNYWSSPVGNVTTNTVGNSPFIPNQNIFDIVDLTNSNLAGYSTSSYNGTSSPLNIESYWLWKYNPGATYSDWDFVGQSGTVDAGYGFSMKGTIGSSAASGQLYDFRGKPNEGEINTAVVLGQETLIGNPYPSALDARAFIHDPNNVPLLDSGTLYFWEQDQTISSHILEAYRGGYGSFTITASGTVGSFVPPTFNAYNSDGTLNTTGTSSTSGKQVRRYIPIGQGFMVKGAATGSLLTSDSHRVFYRESGTNSEFYRTSVQNQTNHDDQVYEIQYDNNGLQILPSDYKRFRLNIDFNNLYTRQLLHNFHETATTNFDYGLESKVFSTLNTDANWVQNNEAYNIKADNFEVDLTIPLSLKLNNQQLIRFRIFDVQNFESAQPIYLHDILENVYINLKEQDFEVNLPAGEYNNRFEITFQKVNSLSNQEFTEASFIILQENNLNQLIIKNPNTIALKSVKLFDITGKQIFDKSDMETKTRVTFSTKNLSDGVYVTKIETKDGSTISKKVIIINK</sequence>
<feature type="signal peptide" evidence="2">
    <location>
        <begin position="1"/>
        <end position="19"/>
    </location>
</feature>
<dbReference type="RefSeq" id="WP_191101450.1">
    <property type="nucleotide sequence ID" value="NZ_JACXXH010000005.1"/>
</dbReference>
<dbReference type="NCBIfam" id="TIGR04183">
    <property type="entry name" value="Por_Secre_tail"/>
    <property type="match status" value="1"/>
</dbReference>
<keyword evidence="5" id="KW-1185">Reference proteome</keyword>
<feature type="chain" id="PRO_5046388246" evidence="2">
    <location>
        <begin position="20"/>
        <end position="598"/>
    </location>
</feature>
<keyword evidence="1 2" id="KW-0732">Signal</keyword>
<proteinExistence type="predicted"/>
<evidence type="ECO:0000256" key="1">
    <source>
        <dbReference type="ARBA" id="ARBA00022729"/>
    </source>
</evidence>